<evidence type="ECO:0000313" key="3">
    <source>
        <dbReference type="Proteomes" id="UP001432322"/>
    </source>
</evidence>
<evidence type="ECO:0000313" key="2">
    <source>
        <dbReference type="EMBL" id="GMT27338.1"/>
    </source>
</evidence>
<feature type="region of interest" description="Disordered" evidence="1">
    <location>
        <begin position="526"/>
        <end position="546"/>
    </location>
</feature>
<dbReference type="EMBL" id="BTSY01000005">
    <property type="protein sequence ID" value="GMT27338.1"/>
    <property type="molecule type" value="Genomic_DNA"/>
</dbReference>
<organism evidence="2 3">
    <name type="scientific">Pristionchus fissidentatus</name>
    <dbReference type="NCBI Taxonomy" id="1538716"/>
    <lineage>
        <taxon>Eukaryota</taxon>
        <taxon>Metazoa</taxon>
        <taxon>Ecdysozoa</taxon>
        <taxon>Nematoda</taxon>
        <taxon>Chromadorea</taxon>
        <taxon>Rhabditida</taxon>
        <taxon>Rhabditina</taxon>
        <taxon>Diplogasteromorpha</taxon>
        <taxon>Diplogasteroidea</taxon>
        <taxon>Neodiplogasteridae</taxon>
        <taxon>Pristionchus</taxon>
    </lineage>
</organism>
<keyword evidence="3" id="KW-1185">Reference proteome</keyword>
<accession>A0AAV5W9E8</accession>
<protein>
    <submittedName>
        <fullName evidence="2">Uncharacterized protein</fullName>
    </submittedName>
</protein>
<dbReference type="Proteomes" id="UP001432322">
    <property type="component" value="Unassembled WGS sequence"/>
</dbReference>
<reference evidence="2" key="1">
    <citation type="submission" date="2023-10" db="EMBL/GenBank/DDBJ databases">
        <title>Genome assembly of Pristionchus species.</title>
        <authorList>
            <person name="Yoshida K."/>
            <person name="Sommer R.J."/>
        </authorList>
    </citation>
    <scope>NUCLEOTIDE SEQUENCE</scope>
    <source>
        <strain evidence="2">RS5133</strain>
    </source>
</reference>
<evidence type="ECO:0000256" key="1">
    <source>
        <dbReference type="SAM" id="MobiDB-lite"/>
    </source>
</evidence>
<dbReference type="AlphaFoldDB" id="A0AAV5W9E8"/>
<proteinExistence type="predicted"/>
<gene>
    <name evidence="2" type="ORF">PFISCL1PPCAC_18635</name>
</gene>
<name>A0AAV5W9E8_9BILA</name>
<comment type="caution">
    <text evidence="2">The sequence shown here is derived from an EMBL/GenBank/DDBJ whole genome shotgun (WGS) entry which is preliminary data.</text>
</comment>
<sequence>MLSRVKESTARTPTDIRIYAEKAAYEGQALRSMINGLQTRTKGRLSPETGQFAERCYEERLLFYVCEALRVCLVHQAGREKASEILQQLESCGTEEERDLRAIWSPLFECCADSLRAVKLESSQIRLSKLSELWKKRTGTCGLGWMLSCIVLHTIHGNHRAKQLCHKEILRVIALPKNTHFAFRDSRIESFSTLLPTSDPTALFLENAHVSIVTDSLEQVEVHVLAYLAQFVMNHSSTLHIILESQADAESFFANANLINLKCDTFLNESKSIQSGTACFIVTSLEYIRQNHTNCNFESAMFIQDGFNALAYDERRNHDCQISEFLTDLYIWGTVILHHLREIEANISEIATPDSLATYINSWPNAVGQVINYNDLWKCIATYHSSEKNYSQRIEIKEALIEYAKKALWERPYTVAEEQFEFIQANLFRFVESFFASRQLELGRDYAVVIDPIDRNPRIVVQLFDSVLHYLGTVQFLELRHGLKPTPFNSEIVDPRRMIISSLRSFHVVVNTAMIELQQSSLQNRANTKIKGKQSRDENQTTNRTSLNEQTLSDLVQEKRRLAKSISKWTVWVQVIHAEREPIGEIREKPFDFRCDGFAESMRSNIQEARLKLQNIDKELDTRDLSRYTNLDIKVLKKIAYENDLSVYSLRSIVNVVNPLPPMSFADLQLALEQSIAGSLSATQRWTDHINAKCIGKQRCFFVLSPDGVSDATNYLPHLRQVELPEDYIRTHFQLSDRCLDDCTFYEETSKDLDRDALLKISGVTEEFFAKVDDEWILNLKATDNLFIRVMAKSAKKGKHLFLYPQRVFKRMARDLVENGFLFCHDMRKIRDGKTFYEDLILPCIYNPMLSPEDYRKRDAREALINVQSALMAYGSFEWMEWLARRIDLSSFDDMQILSFYHKCTAEREACLRDETLISRIKEAFAQSNQEMSTEMDAIHMDAFINNIVETINRGDRLIEIKAPFKDEETVEKLARFIRSRRTPPIRS</sequence>